<dbReference type="RefSeq" id="WP_091350341.1">
    <property type="nucleotide sequence ID" value="NZ_FMAQ01000014.1"/>
</dbReference>
<keyword evidence="1" id="KW-0472">Membrane</keyword>
<keyword evidence="1" id="KW-0812">Transmembrane</keyword>
<organism evidence="2 3">
    <name type="scientific">Gilliamella bombicola</name>
    <dbReference type="NCBI Taxonomy" id="1798182"/>
    <lineage>
        <taxon>Bacteria</taxon>
        <taxon>Pseudomonadati</taxon>
        <taxon>Pseudomonadota</taxon>
        <taxon>Gammaproteobacteria</taxon>
        <taxon>Orbales</taxon>
        <taxon>Orbaceae</taxon>
        <taxon>Gilliamella</taxon>
    </lineage>
</organism>
<sequence length="208" mass="24088">MLKRSVNLFIALFAIIIIAMETYIYCHTRFRPWQPSSSIGRLVYYYSFFTVLSNLMLALSCFWLAANPNCHRYSFKVIRLNGLVGVIITIIIYNLVLRSIHNPPNTLLKIANESLHVVIPILGVLSWFIWGPFRRINVKVIVGSLLSMIGYGVYIFIRGYYTNQYPYPFINVVQVGYFQALFAVSKIFLFFLGLAFLCWAIDCLRSRK</sequence>
<feature type="transmembrane region" description="Helical" evidence="1">
    <location>
        <begin position="42"/>
        <end position="65"/>
    </location>
</feature>
<feature type="transmembrane region" description="Helical" evidence="1">
    <location>
        <begin position="115"/>
        <end position="133"/>
    </location>
</feature>
<keyword evidence="3" id="KW-1185">Reference proteome</keyword>
<dbReference type="AlphaFoldDB" id="A0A1C4D7Q1"/>
<dbReference type="STRING" id="1798182.GA0061081_11419"/>
<dbReference type="NCBIfam" id="NF038065">
    <property type="entry name" value="Pr6Pr"/>
    <property type="match status" value="1"/>
</dbReference>
<dbReference type="EMBL" id="FMAQ01000014">
    <property type="protein sequence ID" value="SCC27353.1"/>
    <property type="molecule type" value="Genomic_DNA"/>
</dbReference>
<name>A0A1C4D7Q1_9GAMM</name>
<dbReference type="Proteomes" id="UP000199670">
    <property type="component" value="Unassembled WGS sequence"/>
</dbReference>
<feature type="transmembrane region" description="Helical" evidence="1">
    <location>
        <begin position="177"/>
        <end position="201"/>
    </location>
</feature>
<gene>
    <name evidence="2" type="ORF">GA0061081_11419</name>
</gene>
<feature type="transmembrane region" description="Helical" evidence="1">
    <location>
        <begin position="140"/>
        <end position="157"/>
    </location>
</feature>
<proteinExistence type="predicted"/>
<dbReference type="OrthoDB" id="9809977at2"/>
<evidence type="ECO:0000313" key="3">
    <source>
        <dbReference type="Proteomes" id="UP000199670"/>
    </source>
</evidence>
<dbReference type="InterPro" id="IPR049713">
    <property type="entry name" value="Pr6Pr-like"/>
</dbReference>
<accession>A0A1C4D7Q1</accession>
<protein>
    <recommendedName>
        <fullName evidence="4">FAR-17a/AIG1-like protein</fullName>
    </recommendedName>
</protein>
<feature type="transmembrane region" description="Helical" evidence="1">
    <location>
        <begin position="77"/>
        <end position="95"/>
    </location>
</feature>
<evidence type="ECO:0000313" key="2">
    <source>
        <dbReference type="EMBL" id="SCC27353.1"/>
    </source>
</evidence>
<evidence type="ECO:0000256" key="1">
    <source>
        <dbReference type="SAM" id="Phobius"/>
    </source>
</evidence>
<reference evidence="3" key="1">
    <citation type="submission" date="2016-08" db="EMBL/GenBank/DDBJ databases">
        <authorList>
            <person name="Varghese N."/>
            <person name="Submissions Spin"/>
        </authorList>
    </citation>
    <scope>NUCLEOTIDE SEQUENCE [LARGE SCALE GENOMIC DNA]</scope>
    <source>
        <strain evidence="3">R-53248</strain>
    </source>
</reference>
<evidence type="ECO:0008006" key="4">
    <source>
        <dbReference type="Google" id="ProtNLM"/>
    </source>
</evidence>
<keyword evidence="1" id="KW-1133">Transmembrane helix</keyword>